<evidence type="ECO:0000313" key="6">
    <source>
        <dbReference type="Proteomes" id="UP001634007"/>
    </source>
</evidence>
<dbReference type="InterPro" id="IPR026992">
    <property type="entry name" value="DIOX_N"/>
</dbReference>
<sequence length="332" mass="38261">MGEVDPAFIQVVKHRPKLAATHAEGIPLIYLAALAGYSPSDSPVTASLATFEGLVAEMGEACKKWERIEQEAREFFRRGLEEKKVRRDERRVVGYYEVEHTKNMRDWKEVFDCTVQEPTLVPALPEDGEEAVTEWINQWPEYPPGLREACEEYAQELEKLAYKLMGLIAQSLGLPANRFDEFYKGQTSIRLDHHPLCPVPHLSLGVGRHKDSGALTILAQDRVEGLEMKRKIKPIPAAFIINAGDIIQVWSNETYESVEHRVMVNSEKEKFSIPFFFNPSHCTIVQQLKELTDEYNPPKYRPYNWGKYLVTRKGSHFKKLDVEILRIYHFEI</sequence>
<keyword evidence="2 3" id="KW-0408">Iron</keyword>
<evidence type="ECO:0000259" key="4">
    <source>
        <dbReference type="PROSITE" id="PS51471"/>
    </source>
</evidence>
<keyword evidence="6" id="KW-1185">Reference proteome</keyword>
<accession>A0ABD3J4R1</accession>
<dbReference type="FunFam" id="2.60.120.330:FF:000012">
    <property type="entry name" value="Gibberellin 20 oxidase 1"/>
    <property type="match status" value="1"/>
</dbReference>
<comment type="similarity">
    <text evidence="3">Belongs to the iron/ascorbate-dependent oxidoreductase family.</text>
</comment>
<dbReference type="EMBL" id="JBJKBG010000009">
    <property type="protein sequence ID" value="KAL3722442.1"/>
    <property type="molecule type" value="Genomic_DNA"/>
</dbReference>
<reference evidence="5 6" key="1">
    <citation type="submission" date="2024-11" db="EMBL/GenBank/DDBJ databases">
        <title>Chromosome-level genome assembly of Eucalyptus globulus Labill. provides insights into its genome evolution.</title>
        <authorList>
            <person name="Li X."/>
        </authorList>
    </citation>
    <scope>NUCLEOTIDE SEQUENCE [LARGE SCALE GENOMIC DNA]</scope>
    <source>
        <strain evidence="5">CL2024</strain>
        <tissue evidence="5">Fresh tender leaves</tissue>
    </source>
</reference>
<dbReference type="InterPro" id="IPR044861">
    <property type="entry name" value="IPNS-like_FE2OG_OXY"/>
</dbReference>
<dbReference type="InterPro" id="IPR027443">
    <property type="entry name" value="IPNS-like_sf"/>
</dbReference>
<evidence type="ECO:0000256" key="2">
    <source>
        <dbReference type="ARBA" id="ARBA00023004"/>
    </source>
</evidence>
<evidence type="ECO:0000256" key="3">
    <source>
        <dbReference type="RuleBase" id="RU003682"/>
    </source>
</evidence>
<dbReference type="GO" id="GO:0046872">
    <property type="term" value="F:metal ion binding"/>
    <property type="evidence" value="ECO:0007669"/>
    <property type="project" value="UniProtKB-KW"/>
</dbReference>
<dbReference type="Pfam" id="PF03171">
    <property type="entry name" value="2OG-FeII_Oxy"/>
    <property type="match status" value="1"/>
</dbReference>
<evidence type="ECO:0000313" key="5">
    <source>
        <dbReference type="EMBL" id="KAL3722442.1"/>
    </source>
</evidence>
<dbReference type="Proteomes" id="UP001634007">
    <property type="component" value="Unassembled WGS sequence"/>
</dbReference>
<dbReference type="PROSITE" id="PS51471">
    <property type="entry name" value="FE2OG_OXY"/>
    <property type="match status" value="1"/>
</dbReference>
<dbReference type="InterPro" id="IPR005123">
    <property type="entry name" value="Oxoglu/Fe-dep_dioxygenase_dom"/>
</dbReference>
<organism evidence="5 6">
    <name type="scientific">Eucalyptus globulus</name>
    <name type="common">Tasmanian blue gum</name>
    <dbReference type="NCBI Taxonomy" id="34317"/>
    <lineage>
        <taxon>Eukaryota</taxon>
        <taxon>Viridiplantae</taxon>
        <taxon>Streptophyta</taxon>
        <taxon>Embryophyta</taxon>
        <taxon>Tracheophyta</taxon>
        <taxon>Spermatophyta</taxon>
        <taxon>Magnoliopsida</taxon>
        <taxon>eudicotyledons</taxon>
        <taxon>Gunneridae</taxon>
        <taxon>Pentapetalae</taxon>
        <taxon>rosids</taxon>
        <taxon>malvids</taxon>
        <taxon>Myrtales</taxon>
        <taxon>Myrtaceae</taxon>
        <taxon>Myrtoideae</taxon>
        <taxon>Eucalypteae</taxon>
        <taxon>Eucalyptus</taxon>
    </lineage>
</organism>
<gene>
    <name evidence="5" type="ORF">ACJRO7_034761</name>
</gene>
<dbReference type="SUPFAM" id="SSF51197">
    <property type="entry name" value="Clavaminate synthase-like"/>
    <property type="match status" value="1"/>
</dbReference>
<dbReference type="Pfam" id="PF14226">
    <property type="entry name" value="DIOX_N"/>
    <property type="match status" value="1"/>
</dbReference>
<feature type="domain" description="Fe2OG dioxygenase" evidence="4">
    <location>
        <begin position="185"/>
        <end position="279"/>
    </location>
</feature>
<comment type="caution">
    <text evidence="5">The sequence shown here is derived from an EMBL/GenBank/DDBJ whole genome shotgun (WGS) entry which is preliminary data.</text>
</comment>
<dbReference type="InterPro" id="IPR050231">
    <property type="entry name" value="Iron_ascorbate_oxido_reductase"/>
</dbReference>
<keyword evidence="3" id="KW-0560">Oxidoreductase</keyword>
<proteinExistence type="inferred from homology"/>
<evidence type="ECO:0000256" key="1">
    <source>
        <dbReference type="ARBA" id="ARBA00022723"/>
    </source>
</evidence>
<name>A0ABD3J4R1_EUCGL</name>
<protein>
    <recommendedName>
        <fullName evidence="4">Fe2OG dioxygenase domain-containing protein</fullName>
    </recommendedName>
</protein>
<dbReference type="GO" id="GO:0016491">
    <property type="term" value="F:oxidoreductase activity"/>
    <property type="evidence" value="ECO:0007669"/>
    <property type="project" value="UniProtKB-KW"/>
</dbReference>
<dbReference type="PANTHER" id="PTHR47990">
    <property type="entry name" value="2-OXOGLUTARATE (2OG) AND FE(II)-DEPENDENT OXYGENASE SUPERFAMILY PROTEIN-RELATED"/>
    <property type="match status" value="1"/>
</dbReference>
<dbReference type="AlphaFoldDB" id="A0ABD3J4R1"/>
<keyword evidence="1 3" id="KW-0479">Metal-binding</keyword>
<dbReference type="Gene3D" id="2.60.120.330">
    <property type="entry name" value="B-lactam Antibiotic, Isopenicillin N Synthase, Chain"/>
    <property type="match status" value="1"/>
</dbReference>